<dbReference type="STRING" id="93064.BRX40_07455"/>
<dbReference type="EMBL" id="CP018820">
    <property type="protein sequence ID" value="APR52285.1"/>
    <property type="molecule type" value="Genomic_DNA"/>
</dbReference>
<proteinExistence type="predicted"/>
<reference evidence="3 5" key="3">
    <citation type="submission" date="2018-07" db="EMBL/GenBank/DDBJ databases">
        <title>Genomic and Epidemiologic Investigation of an Indolent Hospital Outbreak.</title>
        <authorList>
            <person name="Johnson R.C."/>
            <person name="Deming C."/>
            <person name="Conlan S."/>
            <person name="Zellmer C.J."/>
            <person name="Michelin A.V."/>
            <person name="Lee-Lin S."/>
            <person name="Thomas P.J."/>
            <person name="Park M."/>
            <person name="Weingarten R.A."/>
            <person name="Less J."/>
            <person name="Dekker J.P."/>
            <person name="Frank K.M."/>
            <person name="Musser K.A."/>
            <person name="Mcquiston J.R."/>
            <person name="Henderson D.K."/>
            <person name="Lau A.F."/>
            <person name="Palmore T.N."/>
            <person name="Segre J.A."/>
        </authorList>
    </citation>
    <scope>NUCLEOTIDE SEQUENCE [LARGE SCALE GENOMIC DNA]</scope>
    <source>
        <strain evidence="3 5">SK-NIH.Env10_0317</strain>
    </source>
</reference>
<accession>A0A1L6J8Q3</accession>
<evidence type="ECO:0000313" key="5">
    <source>
        <dbReference type="Proteomes" id="UP000286681"/>
    </source>
</evidence>
<gene>
    <name evidence="2" type="ORF">BRX40_07455</name>
    <name evidence="3" type="ORF">CA257_15885</name>
</gene>
<evidence type="ECO:0000313" key="4">
    <source>
        <dbReference type="Proteomes" id="UP000185161"/>
    </source>
</evidence>
<protein>
    <recommendedName>
        <fullName evidence="6">VanZ-like domain-containing protein</fullName>
    </recommendedName>
</protein>
<keyword evidence="1" id="KW-0812">Transmembrane</keyword>
<dbReference type="KEGG" id="skr:BRX40_07455"/>
<organism evidence="2 4">
    <name type="scientific">Sphingomonas koreensis</name>
    <dbReference type="NCBI Taxonomy" id="93064"/>
    <lineage>
        <taxon>Bacteria</taxon>
        <taxon>Pseudomonadati</taxon>
        <taxon>Pseudomonadota</taxon>
        <taxon>Alphaproteobacteria</taxon>
        <taxon>Sphingomonadales</taxon>
        <taxon>Sphingomonadaceae</taxon>
        <taxon>Sphingomonas</taxon>
    </lineage>
</organism>
<dbReference type="OrthoDB" id="6660115at2"/>
<keyword evidence="1" id="KW-0472">Membrane</keyword>
<evidence type="ECO:0000256" key="1">
    <source>
        <dbReference type="SAM" id="Phobius"/>
    </source>
</evidence>
<reference evidence="4" key="2">
    <citation type="submission" date="2016-12" db="EMBL/GenBank/DDBJ databases">
        <title>Whole genome sequencing of Sphingomonas sp. ABOJV.</title>
        <authorList>
            <person name="Conlan S."/>
            <person name="Thomas P.J."/>
            <person name="Mullikin J."/>
            <person name="Palmore T.N."/>
            <person name="Frank K.M."/>
            <person name="Segre J.A."/>
        </authorList>
    </citation>
    <scope>NUCLEOTIDE SEQUENCE [LARGE SCALE GENOMIC DNA]</scope>
    <source>
        <strain evidence="4">ABOJV</strain>
    </source>
</reference>
<evidence type="ECO:0000313" key="2">
    <source>
        <dbReference type="EMBL" id="APR52285.1"/>
    </source>
</evidence>
<keyword evidence="4" id="KW-1185">Reference proteome</keyword>
<evidence type="ECO:0008006" key="6">
    <source>
        <dbReference type="Google" id="ProtNLM"/>
    </source>
</evidence>
<evidence type="ECO:0000313" key="3">
    <source>
        <dbReference type="EMBL" id="RSV00919.1"/>
    </source>
</evidence>
<name>A0A1L6J8Q3_9SPHN</name>
<dbReference type="Proteomes" id="UP000286681">
    <property type="component" value="Unassembled WGS sequence"/>
</dbReference>
<keyword evidence="1" id="KW-1133">Transmembrane helix</keyword>
<dbReference type="AlphaFoldDB" id="A0A1L6J8Q3"/>
<feature type="transmembrane region" description="Helical" evidence="1">
    <location>
        <begin position="23"/>
        <end position="40"/>
    </location>
</feature>
<reference evidence="2" key="1">
    <citation type="submission" date="2016-12" db="EMBL/GenBank/DDBJ databases">
        <title>Whole genome sequencing of Sphingomonas koreensis.</title>
        <authorList>
            <person name="Conlan S."/>
            <person name="Thomas P.J."/>
            <person name="Mullikin J."/>
            <person name="Palmore T.N."/>
            <person name="Frank K.M."/>
            <person name="Segre J.A."/>
        </authorList>
    </citation>
    <scope>NUCLEOTIDE SEQUENCE</scope>
    <source>
        <strain evidence="2">ABOJV</strain>
    </source>
</reference>
<dbReference type="EMBL" id="QQWO01000014">
    <property type="protein sequence ID" value="RSV00919.1"/>
    <property type="molecule type" value="Genomic_DNA"/>
</dbReference>
<dbReference type="GeneID" id="44132388"/>
<dbReference type="RefSeq" id="WP_066580396.1">
    <property type="nucleotide sequence ID" value="NZ_CP018820.1"/>
</dbReference>
<sequence>MKDSLFQAAKFWLVDATGLAKDALHIHVGLIVFFAAALIFRWPLRSWRPWAAALAAALAGEAWDLWESLSEGRRILLWANWKDVWNTMLWPSAILLLARGTRLFGTGRR</sequence>
<dbReference type="Proteomes" id="UP000185161">
    <property type="component" value="Chromosome"/>
</dbReference>